<dbReference type="OrthoDB" id="4482254at2759"/>
<keyword evidence="2" id="KW-1185">Reference proteome</keyword>
<evidence type="ECO:0000313" key="1">
    <source>
        <dbReference type="EMBL" id="EYE92087.1"/>
    </source>
</evidence>
<proteinExistence type="predicted"/>
<dbReference type="Proteomes" id="UP000019804">
    <property type="component" value="Unassembled WGS sequence"/>
</dbReference>
<gene>
    <name evidence="1" type="ORF">EURHEDRAFT_525766</name>
</gene>
<dbReference type="GeneID" id="63702082"/>
<protein>
    <submittedName>
        <fullName evidence="1">Uncharacterized protein</fullName>
    </submittedName>
</protein>
<reference evidence="2" key="1">
    <citation type="journal article" date="2014" name="Nat. Commun.">
        <title>Genomic adaptations of the halophilic Dead Sea filamentous fungus Eurotium rubrum.</title>
        <authorList>
            <person name="Kis-Papo T."/>
            <person name="Weig A.R."/>
            <person name="Riley R."/>
            <person name="Persoh D."/>
            <person name="Salamov A."/>
            <person name="Sun H."/>
            <person name="Lipzen A."/>
            <person name="Wasser S.P."/>
            <person name="Rambold G."/>
            <person name="Grigoriev I.V."/>
            <person name="Nevo E."/>
        </authorList>
    </citation>
    <scope>NUCLEOTIDE SEQUENCE [LARGE SCALE GENOMIC DNA]</scope>
    <source>
        <strain evidence="2">CBS 135680</strain>
    </source>
</reference>
<evidence type="ECO:0000313" key="2">
    <source>
        <dbReference type="Proteomes" id="UP000019804"/>
    </source>
</evidence>
<name>A0A017S585_ASPRC</name>
<sequence length="152" mass="17281">MPDFENLYQKAEAGDLKSLHSYCRYYLNNLGTIIETSTEVFVCTDKKFIMRDKTTRILLRGEVSDIEDLESMKESLSRDLFKDIGDREEACTAFGFAATMVGGLKCAFVEVVRYPDGSVWIGVEGPLSLKERDVDVQGALRQILERCSFREE</sequence>
<dbReference type="HOGENOM" id="CLU_1721968_0_0_1"/>
<dbReference type="RefSeq" id="XP_040635775.1">
    <property type="nucleotide sequence ID" value="XM_040786958.1"/>
</dbReference>
<organism evidence="1 2">
    <name type="scientific">Aspergillus ruber (strain CBS 135680)</name>
    <dbReference type="NCBI Taxonomy" id="1388766"/>
    <lineage>
        <taxon>Eukaryota</taxon>
        <taxon>Fungi</taxon>
        <taxon>Dikarya</taxon>
        <taxon>Ascomycota</taxon>
        <taxon>Pezizomycotina</taxon>
        <taxon>Eurotiomycetes</taxon>
        <taxon>Eurotiomycetidae</taxon>
        <taxon>Eurotiales</taxon>
        <taxon>Aspergillaceae</taxon>
        <taxon>Aspergillus</taxon>
        <taxon>Aspergillus subgen. Aspergillus</taxon>
    </lineage>
</organism>
<dbReference type="AlphaFoldDB" id="A0A017S585"/>
<dbReference type="EMBL" id="KK088439">
    <property type="protein sequence ID" value="EYE92087.1"/>
    <property type="molecule type" value="Genomic_DNA"/>
</dbReference>
<accession>A0A017S585</accession>